<dbReference type="EMBL" id="CP000155">
    <property type="protein sequence ID" value="ABC32481.1"/>
    <property type="molecule type" value="Genomic_DNA"/>
</dbReference>
<feature type="transmembrane region" description="Helical" evidence="6">
    <location>
        <begin position="189"/>
        <end position="212"/>
    </location>
</feature>
<gene>
    <name evidence="9" type="ordered locus">HCH_05831</name>
</gene>
<dbReference type="Proteomes" id="UP000000238">
    <property type="component" value="Chromosome"/>
</dbReference>
<dbReference type="CDD" id="cd06225">
    <property type="entry name" value="HAMP"/>
    <property type="match status" value="1"/>
</dbReference>
<evidence type="ECO:0000256" key="2">
    <source>
        <dbReference type="ARBA" id="ARBA00023224"/>
    </source>
</evidence>
<protein>
    <submittedName>
        <fullName evidence="9">Methyl-accepting chemotaxis protein</fullName>
    </submittedName>
</protein>
<dbReference type="SMART" id="SM00283">
    <property type="entry name" value="MA"/>
    <property type="match status" value="1"/>
</dbReference>
<reference evidence="9 10" key="1">
    <citation type="journal article" date="2005" name="Nucleic Acids Res.">
        <title>Genomic blueprint of Hahella chejuensis, a marine microbe producing an algicidal agent.</title>
        <authorList>
            <person name="Jeong H."/>
            <person name="Yim J.H."/>
            <person name="Lee C."/>
            <person name="Choi S.-H."/>
            <person name="Park Y.K."/>
            <person name="Yoon S.H."/>
            <person name="Hur C.-G."/>
            <person name="Kang H.-Y."/>
            <person name="Kim D."/>
            <person name="Lee H.H."/>
            <person name="Park K.H."/>
            <person name="Park S.-H."/>
            <person name="Park H.-S."/>
            <person name="Lee H.K."/>
            <person name="Oh T.K."/>
            <person name="Kim J.F."/>
        </authorList>
    </citation>
    <scope>NUCLEOTIDE SEQUENCE [LARGE SCALE GENOMIC DNA]</scope>
    <source>
        <strain evidence="9 10">KCTC 2396</strain>
    </source>
</reference>
<dbReference type="AlphaFoldDB" id="Q2SA43"/>
<evidence type="ECO:0000256" key="3">
    <source>
        <dbReference type="ARBA" id="ARBA00029447"/>
    </source>
</evidence>
<dbReference type="PROSITE" id="PS50885">
    <property type="entry name" value="HAMP"/>
    <property type="match status" value="1"/>
</dbReference>
<dbReference type="SUPFAM" id="SSF58104">
    <property type="entry name" value="Methyl-accepting chemotaxis protein (MCP) signaling domain"/>
    <property type="match status" value="1"/>
</dbReference>
<dbReference type="GO" id="GO:0016020">
    <property type="term" value="C:membrane"/>
    <property type="evidence" value="ECO:0007669"/>
    <property type="project" value="UniProtKB-SubCell"/>
</dbReference>
<sequence>MKLNRTFSLSKLSVGQRLLSQTLVMALTLVIIGSLAFFALTYARNSSEKLHNQVNETSRLTHLINTLQEGMVDTINSLNTGVVTWADADARLALARKQFEADWQALSASTSSQAGEQQSAFADMQRTVSGVFAAFDQFKAMGGNQSRADLELFLLNDLSEFIGPFNDASTAYADQLTQQAQIAFETSEGVLNIALIAGSAIILLSLGGAIGLSQYIRRSILRPVNVIAETVDKVKQGDSEARTALTGTDELVTLGQALDQLLNEKVATLIRIERENEVLNNSVIELLEGTSKLSDRDLTTKLIVREDITGPVADALNLVTKETSEALGKIRYVSNLVSASSVMVDEQTRKVVGVADQERKLIEQTIQKLDGVAKHMAQIAKWCQSCNQIAQSASSSTDKAYEAVGNTVESMDEIRDSISETEKRIKRLSERSLEISGIIDIINSIAERTHVLALNASMQAAAAGEAGRGFAVVADEVQRLAESSRNATSQISSLIRNIQTETADAVDTMNNSITQVVNGSKRATQAGSQMQETQKTTRELVTAVEKIAQNSLAQAKETQNVCQQTGEIEASTRVTDMELKRQSLHTERLRTASGVLQQTVELFTLPASVSTNIRIPELSTESLETSASTPSKLMIPSAGAPAKEEPGRLKQAS</sequence>
<keyword evidence="6" id="KW-0812">Transmembrane</keyword>
<dbReference type="eggNOG" id="COG0840">
    <property type="taxonomic scope" value="Bacteria"/>
</dbReference>
<dbReference type="Gene3D" id="1.10.287.950">
    <property type="entry name" value="Methyl-accepting chemotaxis protein"/>
    <property type="match status" value="1"/>
</dbReference>
<proteinExistence type="inferred from homology"/>
<dbReference type="Pfam" id="PF00015">
    <property type="entry name" value="MCPsignal"/>
    <property type="match status" value="1"/>
</dbReference>
<evidence type="ECO:0000259" key="8">
    <source>
        <dbReference type="PROSITE" id="PS50885"/>
    </source>
</evidence>
<dbReference type="Gene3D" id="6.10.340.10">
    <property type="match status" value="1"/>
</dbReference>
<dbReference type="SMART" id="SM00304">
    <property type="entry name" value="HAMP"/>
    <property type="match status" value="2"/>
</dbReference>
<dbReference type="eggNOG" id="COG3850">
    <property type="taxonomic scope" value="Bacteria"/>
</dbReference>
<dbReference type="GO" id="GO:0007165">
    <property type="term" value="P:signal transduction"/>
    <property type="evidence" value="ECO:0007669"/>
    <property type="project" value="UniProtKB-KW"/>
</dbReference>
<dbReference type="Pfam" id="PF00672">
    <property type="entry name" value="HAMP"/>
    <property type="match status" value="1"/>
</dbReference>
<feature type="compositionally biased region" description="Basic and acidic residues" evidence="5">
    <location>
        <begin position="642"/>
        <end position="653"/>
    </location>
</feature>
<comment type="subcellular location">
    <subcellularLocation>
        <location evidence="1">Membrane</location>
    </subcellularLocation>
</comment>
<keyword evidence="6" id="KW-1133">Transmembrane helix</keyword>
<comment type="similarity">
    <text evidence="3">Belongs to the methyl-accepting chemotaxis (MCP) protein family.</text>
</comment>
<dbReference type="SUPFAM" id="SSF158472">
    <property type="entry name" value="HAMP domain-like"/>
    <property type="match status" value="1"/>
</dbReference>
<dbReference type="InterPro" id="IPR004089">
    <property type="entry name" value="MCPsignal_dom"/>
</dbReference>
<feature type="region of interest" description="Disordered" evidence="5">
    <location>
        <begin position="620"/>
        <end position="653"/>
    </location>
</feature>
<dbReference type="HOGENOM" id="CLU_419650_0_0_6"/>
<feature type="transmembrane region" description="Helical" evidence="6">
    <location>
        <begin position="21"/>
        <end position="43"/>
    </location>
</feature>
<keyword evidence="2 4" id="KW-0807">Transducer</keyword>
<dbReference type="STRING" id="349521.HCH_05831"/>
<keyword evidence="10" id="KW-1185">Reference proteome</keyword>
<evidence type="ECO:0000259" key="7">
    <source>
        <dbReference type="PROSITE" id="PS50111"/>
    </source>
</evidence>
<dbReference type="PANTHER" id="PTHR32089">
    <property type="entry name" value="METHYL-ACCEPTING CHEMOTAXIS PROTEIN MCPB"/>
    <property type="match status" value="1"/>
</dbReference>
<name>Q2SA43_HAHCH</name>
<dbReference type="OrthoDB" id="9177152at2"/>
<accession>Q2SA43</accession>
<evidence type="ECO:0000256" key="6">
    <source>
        <dbReference type="SAM" id="Phobius"/>
    </source>
</evidence>
<dbReference type="PANTHER" id="PTHR32089:SF114">
    <property type="entry name" value="METHYL-ACCEPTING CHEMOTAXIS PROTEIN MCPB"/>
    <property type="match status" value="1"/>
</dbReference>
<evidence type="ECO:0000256" key="5">
    <source>
        <dbReference type="SAM" id="MobiDB-lite"/>
    </source>
</evidence>
<evidence type="ECO:0000313" key="10">
    <source>
        <dbReference type="Proteomes" id="UP000000238"/>
    </source>
</evidence>
<dbReference type="KEGG" id="hch:HCH_05831"/>
<dbReference type="PROSITE" id="PS50111">
    <property type="entry name" value="CHEMOTAXIS_TRANSDUC_2"/>
    <property type="match status" value="1"/>
</dbReference>
<feature type="compositionally biased region" description="Low complexity" evidence="5">
    <location>
        <begin position="620"/>
        <end position="631"/>
    </location>
</feature>
<dbReference type="RefSeq" id="WP_011399540.1">
    <property type="nucleotide sequence ID" value="NC_007645.1"/>
</dbReference>
<evidence type="ECO:0000256" key="4">
    <source>
        <dbReference type="PROSITE-ProRule" id="PRU00284"/>
    </source>
</evidence>
<dbReference type="GO" id="GO:0006935">
    <property type="term" value="P:chemotaxis"/>
    <property type="evidence" value="ECO:0007669"/>
    <property type="project" value="UniProtKB-ARBA"/>
</dbReference>
<feature type="domain" description="Methyl-accepting transducer" evidence="7">
    <location>
        <begin position="333"/>
        <end position="569"/>
    </location>
</feature>
<dbReference type="InterPro" id="IPR003660">
    <property type="entry name" value="HAMP_dom"/>
</dbReference>
<keyword evidence="6" id="KW-0472">Membrane</keyword>
<organism evidence="9 10">
    <name type="scientific">Hahella chejuensis (strain KCTC 2396)</name>
    <dbReference type="NCBI Taxonomy" id="349521"/>
    <lineage>
        <taxon>Bacteria</taxon>
        <taxon>Pseudomonadati</taxon>
        <taxon>Pseudomonadota</taxon>
        <taxon>Gammaproteobacteria</taxon>
        <taxon>Oceanospirillales</taxon>
        <taxon>Hahellaceae</taxon>
        <taxon>Hahella</taxon>
    </lineage>
</organism>
<feature type="domain" description="HAMP" evidence="8">
    <location>
        <begin position="218"/>
        <end position="271"/>
    </location>
</feature>
<evidence type="ECO:0000256" key="1">
    <source>
        <dbReference type="ARBA" id="ARBA00004370"/>
    </source>
</evidence>
<evidence type="ECO:0000313" key="9">
    <source>
        <dbReference type="EMBL" id="ABC32481.1"/>
    </source>
</evidence>